<dbReference type="AlphaFoldDB" id="A0A839EAY2"/>
<keyword evidence="2" id="KW-1185">Reference proteome</keyword>
<gene>
    <name evidence="1" type="ORF">FHX53_001990</name>
</gene>
<dbReference type="EMBL" id="JACGWX010000005">
    <property type="protein sequence ID" value="MBA8848386.1"/>
    <property type="molecule type" value="Genomic_DNA"/>
</dbReference>
<dbReference type="Proteomes" id="UP000585905">
    <property type="component" value="Unassembled WGS sequence"/>
</dbReference>
<protein>
    <submittedName>
        <fullName evidence="1">Uncharacterized protein</fullName>
    </submittedName>
</protein>
<dbReference type="RefSeq" id="WP_281364394.1">
    <property type="nucleotide sequence ID" value="NZ_JACGWX010000005.1"/>
</dbReference>
<proteinExistence type="predicted"/>
<evidence type="ECO:0000313" key="1">
    <source>
        <dbReference type="EMBL" id="MBA8848386.1"/>
    </source>
</evidence>
<reference evidence="1 2" key="1">
    <citation type="submission" date="2020-07" db="EMBL/GenBank/DDBJ databases">
        <title>Sequencing the genomes of 1000 actinobacteria strains.</title>
        <authorList>
            <person name="Klenk H.-P."/>
        </authorList>
    </citation>
    <scope>NUCLEOTIDE SEQUENCE [LARGE SCALE GENOMIC DNA]</scope>
    <source>
        <strain evidence="1 2">DSM 19663</strain>
    </source>
</reference>
<accession>A0A839EAY2</accession>
<evidence type="ECO:0000313" key="2">
    <source>
        <dbReference type="Proteomes" id="UP000585905"/>
    </source>
</evidence>
<comment type="caution">
    <text evidence="1">The sequence shown here is derived from an EMBL/GenBank/DDBJ whole genome shotgun (WGS) entry which is preliminary data.</text>
</comment>
<name>A0A839EAY2_9MICO</name>
<sequence length="44" mass="4810">MSRAELYSHWPYQHSRSVVAGSISFTVMTRLPSPSSAALSVESV</sequence>
<organism evidence="1 2">
    <name type="scientific">Microcella alkalica</name>
    <dbReference type="NCBI Taxonomy" id="355930"/>
    <lineage>
        <taxon>Bacteria</taxon>
        <taxon>Bacillati</taxon>
        <taxon>Actinomycetota</taxon>
        <taxon>Actinomycetes</taxon>
        <taxon>Micrococcales</taxon>
        <taxon>Microbacteriaceae</taxon>
        <taxon>Microcella</taxon>
    </lineage>
</organism>